<evidence type="ECO:0000313" key="4">
    <source>
        <dbReference type="EMBL" id="BDE06132.1"/>
    </source>
</evidence>
<dbReference type="PROSITE" id="PS00444">
    <property type="entry name" value="POLYPRENYL_SYNTHASE_2"/>
    <property type="match status" value="1"/>
</dbReference>
<keyword evidence="3" id="KW-0808">Transferase</keyword>
<evidence type="ECO:0008006" key="6">
    <source>
        <dbReference type="Google" id="ProtNLM"/>
    </source>
</evidence>
<dbReference type="GO" id="GO:0004659">
    <property type="term" value="F:prenyltransferase activity"/>
    <property type="evidence" value="ECO:0007669"/>
    <property type="project" value="InterPro"/>
</dbReference>
<protein>
    <recommendedName>
        <fullName evidence="6">Polyprenyl synthetase family protein</fullName>
    </recommendedName>
</protein>
<dbReference type="GO" id="GO:0046872">
    <property type="term" value="F:metal ion binding"/>
    <property type="evidence" value="ECO:0007669"/>
    <property type="project" value="UniProtKB-KW"/>
</dbReference>
<evidence type="ECO:0000256" key="3">
    <source>
        <dbReference type="RuleBase" id="RU004466"/>
    </source>
</evidence>
<evidence type="ECO:0000256" key="1">
    <source>
        <dbReference type="ARBA" id="ARBA00022723"/>
    </source>
</evidence>
<organism evidence="4 5">
    <name type="scientific">Vulcanimicrobium alpinum</name>
    <dbReference type="NCBI Taxonomy" id="3016050"/>
    <lineage>
        <taxon>Bacteria</taxon>
        <taxon>Bacillati</taxon>
        <taxon>Vulcanimicrobiota</taxon>
        <taxon>Vulcanimicrobiia</taxon>
        <taxon>Vulcanimicrobiales</taxon>
        <taxon>Vulcanimicrobiaceae</taxon>
        <taxon>Vulcanimicrobium</taxon>
    </lineage>
</organism>
<evidence type="ECO:0000313" key="5">
    <source>
        <dbReference type="Proteomes" id="UP001317532"/>
    </source>
</evidence>
<reference evidence="4 5" key="1">
    <citation type="journal article" date="2022" name="ISME Commun">
        <title>Vulcanimicrobium alpinus gen. nov. sp. nov., the first cultivated representative of the candidate phylum 'Eremiobacterota', is a metabolically versatile aerobic anoxygenic phototroph.</title>
        <authorList>
            <person name="Yabe S."/>
            <person name="Muto K."/>
            <person name="Abe K."/>
            <person name="Yokota A."/>
            <person name="Staudigel H."/>
            <person name="Tebo B.M."/>
        </authorList>
    </citation>
    <scope>NUCLEOTIDE SEQUENCE [LARGE SCALE GENOMIC DNA]</scope>
    <source>
        <strain evidence="4 5">WC8-2</strain>
    </source>
</reference>
<dbReference type="Gene3D" id="1.10.600.10">
    <property type="entry name" value="Farnesyl Diphosphate Synthase"/>
    <property type="match status" value="1"/>
</dbReference>
<dbReference type="CDD" id="cd00685">
    <property type="entry name" value="Trans_IPPS_HT"/>
    <property type="match status" value="1"/>
</dbReference>
<proteinExistence type="inferred from homology"/>
<dbReference type="Pfam" id="PF00348">
    <property type="entry name" value="polyprenyl_synt"/>
    <property type="match status" value="1"/>
</dbReference>
<keyword evidence="1" id="KW-0479">Metal-binding</keyword>
<evidence type="ECO:0000256" key="2">
    <source>
        <dbReference type="ARBA" id="ARBA00022842"/>
    </source>
</evidence>
<dbReference type="KEGG" id="vab:WPS_14080"/>
<dbReference type="Proteomes" id="UP001317532">
    <property type="component" value="Chromosome"/>
</dbReference>
<dbReference type="EMBL" id="AP025523">
    <property type="protein sequence ID" value="BDE06132.1"/>
    <property type="molecule type" value="Genomic_DNA"/>
</dbReference>
<dbReference type="PANTHER" id="PTHR12001">
    <property type="entry name" value="GERANYLGERANYL PYROPHOSPHATE SYNTHASE"/>
    <property type="match status" value="1"/>
</dbReference>
<dbReference type="RefSeq" id="WP_317997119.1">
    <property type="nucleotide sequence ID" value="NZ_AP025523.1"/>
</dbReference>
<dbReference type="InterPro" id="IPR008949">
    <property type="entry name" value="Isoprenoid_synthase_dom_sf"/>
</dbReference>
<gene>
    <name evidence="4" type="ORF">WPS_14080</name>
</gene>
<dbReference type="InterPro" id="IPR000092">
    <property type="entry name" value="Polyprenyl_synt"/>
</dbReference>
<name>A0AAN2C9Z8_UNVUL</name>
<comment type="similarity">
    <text evidence="3">Belongs to the FPP/GGPP synthase family.</text>
</comment>
<dbReference type="AlphaFoldDB" id="A0AAN2C9Z8"/>
<sequence>MRSPTASDNLEAALERAVARFDDGSATCAQIRYHLGFEDEARRGKRLRSRLVLAVAEEEGGDPAAALDPACAVEIIHEFSLVHDDIEDGDRLRRGRETVWSRFGVAHGINAGDALCAVAYLALLDGTVTRPADRTVAMTRALHEAHLAMCGGQARDIAFETQTRVSIDDYRAMAGGKTAALFGAACELGALCAGASDERARAYRHLGRAYGLAFQIEDDVLGTWGDPGTTGKPSGSDLARRKWTFPVVWAVAGPPSAARETIAAAYARGAALDPPAVAAAIASLDALGAREAALEAARAELDDADAVAATFGIDRSGAVRAFFQRALRRIA</sequence>
<dbReference type="InterPro" id="IPR033749">
    <property type="entry name" value="Polyprenyl_synt_CS"/>
</dbReference>
<dbReference type="SFLD" id="SFLDS00005">
    <property type="entry name" value="Isoprenoid_Synthase_Type_I"/>
    <property type="match status" value="1"/>
</dbReference>
<dbReference type="SUPFAM" id="SSF48576">
    <property type="entry name" value="Terpenoid synthases"/>
    <property type="match status" value="1"/>
</dbReference>
<keyword evidence="2" id="KW-0460">Magnesium</keyword>
<dbReference type="SFLD" id="SFLDG01017">
    <property type="entry name" value="Polyprenyl_Transferase_Like"/>
    <property type="match status" value="1"/>
</dbReference>
<dbReference type="GO" id="GO:0008299">
    <property type="term" value="P:isoprenoid biosynthetic process"/>
    <property type="evidence" value="ECO:0007669"/>
    <property type="project" value="InterPro"/>
</dbReference>
<dbReference type="PROSITE" id="PS00723">
    <property type="entry name" value="POLYPRENYL_SYNTHASE_1"/>
    <property type="match status" value="1"/>
</dbReference>
<keyword evidence="5" id="KW-1185">Reference proteome</keyword>
<accession>A0AAN2C9Z8</accession>
<dbReference type="PANTHER" id="PTHR12001:SF86">
    <property type="entry name" value="GERANYLGERANYL DIPHOSPHATE SYNTHASE"/>
    <property type="match status" value="1"/>
</dbReference>